<dbReference type="AlphaFoldDB" id="A0A8J3JAW4"/>
<evidence type="ECO:0000259" key="1">
    <source>
        <dbReference type="Pfam" id="PF06889"/>
    </source>
</evidence>
<proteinExistence type="predicted"/>
<evidence type="ECO:0000313" key="3">
    <source>
        <dbReference type="Proteomes" id="UP000612808"/>
    </source>
</evidence>
<reference evidence="2" key="1">
    <citation type="submission" date="2021-01" db="EMBL/GenBank/DDBJ databases">
        <title>Whole genome shotgun sequence of Actinocatenispora rupis NBRC 107355.</title>
        <authorList>
            <person name="Komaki H."/>
            <person name="Tamura T."/>
        </authorList>
    </citation>
    <scope>NUCLEOTIDE SEQUENCE</scope>
    <source>
        <strain evidence="2">NBRC 107355</strain>
    </source>
</reference>
<organism evidence="2 3">
    <name type="scientific">Actinocatenispora rupis</name>
    <dbReference type="NCBI Taxonomy" id="519421"/>
    <lineage>
        <taxon>Bacteria</taxon>
        <taxon>Bacillati</taxon>
        <taxon>Actinomycetota</taxon>
        <taxon>Actinomycetes</taxon>
        <taxon>Micromonosporales</taxon>
        <taxon>Micromonosporaceae</taxon>
        <taxon>Actinocatenispora</taxon>
    </lineage>
</organism>
<dbReference type="EMBL" id="BOMB01000036">
    <property type="protein sequence ID" value="GID15001.1"/>
    <property type="molecule type" value="Genomic_DNA"/>
</dbReference>
<gene>
    <name evidence="2" type="ORF">Aru02nite_58900</name>
</gene>
<dbReference type="Pfam" id="PF06889">
    <property type="entry name" value="DUF1266"/>
    <property type="match status" value="1"/>
</dbReference>
<feature type="domain" description="DUF1266" evidence="1">
    <location>
        <begin position="62"/>
        <end position="255"/>
    </location>
</feature>
<comment type="caution">
    <text evidence="2">The sequence shown here is derived from an EMBL/GenBank/DDBJ whole genome shotgun (WGS) entry which is preliminary data.</text>
</comment>
<accession>A0A8J3JAW4</accession>
<keyword evidence="3" id="KW-1185">Reference proteome</keyword>
<name>A0A8J3JAW4_9ACTN</name>
<sequence length="255" mass="28164">MGLLGKLRGVLATNFPELPDAPVLTPFQERGLALGAVYAVEGALPVNALTADVDPVTAMRILAADWDVRDTASARTAYGYLLGGGHRTRYDCVRNHLNVPGELSHSVERAVTERAVRELPAVASRHGQRSEEALHWFRHAWPHRTVLVQGTSRTIPESVAGWDAARVVHISRYFLDAGYVRPDEAWTAIGEAVTLARSYHGSWESFEAGFLAGRAFWQLGSGFEIGEIVRDQLGFLKAGRLLRTRQDSPWARIAW</sequence>
<protein>
    <recommendedName>
        <fullName evidence="1">DUF1266 domain-containing protein</fullName>
    </recommendedName>
</protein>
<dbReference type="InterPro" id="IPR009677">
    <property type="entry name" value="DUF1266"/>
</dbReference>
<dbReference type="Proteomes" id="UP000612808">
    <property type="component" value="Unassembled WGS sequence"/>
</dbReference>
<evidence type="ECO:0000313" key="2">
    <source>
        <dbReference type="EMBL" id="GID15001.1"/>
    </source>
</evidence>